<proteinExistence type="predicted"/>
<feature type="domain" description="Protein YjdM C-terminal" evidence="2">
    <location>
        <begin position="119"/>
        <end position="179"/>
    </location>
</feature>
<gene>
    <name evidence="3" type="ORF">GOCE00092_LOCUS2422</name>
</gene>
<feature type="chain" id="PRO_5030532309" description="Protein YjdM C-terminal domain-containing protein" evidence="1">
    <location>
        <begin position="24"/>
        <end position="184"/>
    </location>
</feature>
<organism evidence="3">
    <name type="scientific">Grammatophora oceanica</name>
    <dbReference type="NCBI Taxonomy" id="210454"/>
    <lineage>
        <taxon>Eukaryota</taxon>
        <taxon>Sar</taxon>
        <taxon>Stramenopiles</taxon>
        <taxon>Ochrophyta</taxon>
        <taxon>Bacillariophyta</taxon>
        <taxon>Fragilariophyceae</taxon>
        <taxon>Fragilariophycidae</taxon>
        <taxon>Rhabdonematales</taxon>
        <taxon>Grammatophoraceae</taxon>
        <taxon>Grammatophora</taxon>
    </lineage>
</organism>
<evidence type="ECO:0000313" key="3">
    <source>
        <dbReference type="EMBL" id="CAD9273514.1"/>
    </source>
</evidence>
<evidence type="ECO:0000259" key="2">
    <source>
        <dbReference type="Pfam" id="PF03831"/>
    </source>
</evidence>
<feature type="signal peptide" evidence="1">
    <location>
        <begin position="1"/>
        <end position="23"/>
    </location>
</feature>
<keyword evidence="1" id="KW-0732">Signal</keyword>
<dbReference type="SUPFAM" id="SSF82057">
    <property type="entry name" value="Prokaryotic SH3-related domain"/>
    <property type="match status" value="2"/>
</dbReference>
<dbReference type="InterPro" id="IPR013988">
    <property type="entry name" value="YjdM_C"/>
</dbReference>
<feature type="domain" description="Protein YjdM C-terminal" evidence="2">
    <location>
        <begin position="48"/>
        <end position="110"/>
    </location>
</feature>
<dbReference type="AlphaFoldDB" id="A0A7S1Y2V5"/>
<dbReference type="Gene3D" id="2.30.30.40">
    <property type="entry name" value="SH3 Domains"/>
    <property type="match status" value="2"/>
</dbReference>
<dbReference type="Pfam" id="PF03831">
    <property type="entry name" value="YjdM"/>
    <property type="match status" value="2"/>
</dbReference>
<evidence type="ECO:0000256" key="1">
    <source>
        <dbReference type="SAM" id="SignalP"/>
    </source>
</evidence>
<protein>
    <recommendedName>
        <fullName evidence="2">Protein YjdM C-terminal domain-containing protein</fullName>
    </recommendedName>
</protein>
<dbReference type="EMBL" id="HBGK01004592">
    <property type="protein sequence ID" value="CAD9273514.1"/>
    <property type="molecule type" value="Transcribed_RNA"/>
</dbReference>
<accession>A0A7S1Y2V5</accession>
<reference evidence="3" key="1">
    <citation type="submission" date="2021-01" db="EMBL/GenBank/DDBJ databases">
        <authorList>
            <person name="Corre E."/>
            <person name="Pelletier E."/>
            <person name="Niang G."/>
            <person name="Scheremetjew M."/>
            <person name="Finn R."/>
            <person name="Kale V."/>
            <person name="Holt S."/>
            <person name="Cochrane G."/>
            <person name="Meng A."/>
            <person name="Brown T."/>
            <person name="Cohen L."/>
        </authorList>
    </citation>
    <scope>NUCLEOTIDE SEQUENCE</scope>
    <source>
        <strain evidence="3">CCMP 410</strain>
    </source>
</reference>
<name>A0A7S1Y2V5_9STRA</name>
<sequence>MRLLLAFLTLGFATSFAPTPSVAFVGRNHVVATAKPSPSPSFVLFATTDSNGETLERGDTVKLIKDLNDDLKEGTMVANLRVGDYGGGHDVEGNVIGVGVYALKSQFLAKVSGGNDGVVRDVEAQKISDGDTAVIIKDLDDVLKQGTKVSNIKLGDFGDENDIEGEVGGSATAMKSQYLFVLKK</sequence>